<comment type="caution">
    <text evidence="3">The sequence shown here is derived from an EMBL/GenBank/DDBJ whole genome shotgun (WGS) entry which is preliminary data.</text>
</comment>
<dbReference type="Gene3D" id="3.30.200.20">
    <property type="entry name" value="Phosphorylase Kinase, domain 1"/>
    <property type="match status" value="1"/>
</dbReference>
<protein>
    <submittedName>
        <fullName evidence="3">Protein kinase</fullName>
    </submittedName>
</protein>
<organism evidence="3">
    <name type="scientific">Symploca sp. SIO1C4</name>
    <dbReference type="NCBI Taxonomy" id="2607765"/>
    <lineage>
        <taxon>Bacteria</taxon>
        <taxon>Bacillati</taxon>
        <taxon>Cyanobacteriota</taxon>
        <taxon>Cyanophyceae</taxon>
        <taxon>Coleofasciculales</taxon>
        <taxon>Coleofasciculaceae</taxon>
        <taxon>Symploca</taxon>
    </lineage>
</organism>
<keyword evidence="1" id="KW-0677">Repeat</keyword>
<evidence type="ECO:0000313" key="3">
    <source>
        <dbReference type="EMBL" id="NER29119.1"/>
    </source>
</evidence>
<dbReference type="InterPro" id="IPR011009">
    <property type="entry name" value="Kinase-like_dom_sf"/>
</dbReference>
<evidence type="ECO:0000256" key="1">
    <source>
        <dbReference type="ARBA" id="ARBA00022737"/>
    </source>
</evidence>
<keyword evidence="3" id="KW-0418">Kinase</keyword>
<sequence length="533" mass="58092">MSNYQDFYRHNYQVQRDLGENCAGGCLTYVATPLTQEEKEKKLVLIKEFQFGHSGASWADYEAHQREMQWLQQFEHPGIPSYLDSFETLNGFCLVLEYKQAPSLTEQSYWKPEEVKEIAIAVLEILVYLQQQKPPLIHRALKPENILVEQCWHHPEQSLQDGDLNNNYQLKAYLVDFGQACRANGEADADNAVKATLGFTPPEQLLNQPLTAAYDLYGLGATLICLLTGMKSTEIGKLVNQTYHLQFQHLLPHLSQQFVEWLEKMVAPDLKHRYANAAVAMAALKPISTVKDVTSTEIFSRPLKAKAPLTLVALSALSLVAGIGMNAVTSNSPPLIVHQLKTTRSCPNCYLPDSQLEHAELEGANLKGINLENADLEGANLGDAYMKGANLNGAYLYDADLDGTYLYGANLVGADLTISNLGGAYLKRSDLENAKLYGSYLGGADLGMANLEGADFEGAYLGKANLGGAYLGGANFRDVNLKGANLANANLEGANLEGANLDGANLNGANLNGARLHGTIMPDGTIDFGNSLD</sequence>
<dbReference type="PANTHER" id="PTHR47485:SF1">
    <property type="entry name" value="THYLAKOID LUMENAL 17.4 KDA PROTEIN, CHLOROPLASTIC"/>
    <property type="match status" value="1"/>
</dbReference>
<dbReference type="Pfam" id="PF00805">
    <property type="entry name" value="Pentapeptide"/>
    <property type="match status" value="3"/>
</dbReference>
<dbReference type="GO" id="GO:0005524">
    <property type="term" value="F:ATP binding"/>
    <property type="evidence" value="ECO:0007669"/>
    <property type="project" value="InterPro"/>
</dbReference>
<reference evidence="3" key="1">
    <citation type="submission" date="2019-11" db="EMBL/GenBank/DDBJ databases">
        <title>Genomic insights into an expanded diversity of filamentous marine cyanobacteria reveals the extraordinary biosynthetic potential of Moorea and Okeania.</title>
        <authorList>
            <person name="Ferreira Leao T."/>
            <person name="Wang M."/>
            <person name="Moss N."/>
            <person name="Da Silva R."/>
            <person name="Sanders J."/>
            <person name="Nurk S."/>
            <person name="Gurevich A."/>
            <person name="Humphrey G."/>
            <person name="Reher R."/>
            <person name="Zhu Q."/>
            <person name="Belda-Ferre P."/>
            <person name="Glukhov E."/>
            <person name="Rex R."/>
            <person name="Dorrestein P.C."/>
            <person name="Knight R."/>
            <person name="Pevzner P."/>
            <person name="Gerwick W.H."/>
            <person name="Gerwick L."/>
        </authorList>
    </citation>
    <scope>NUCLEOTIDE SEQUENCE</scope>
    <source>
        <strain evidence="3">SIO1C4</strain>
    </source>
</reference>
<dbReference type="SMART" id="SM00220">
    <property type="entry name" value="S_TKc"/>
    <property type="match status" value="1"/>
</dbReference>
<dbReference type="Pfam" id="PF00069">
    <property type="entry name" value="Pkinase"/>
    <property type="match status" value="1"/>
</dbReference>
<proteinExistence type="predicted"/>
<dbReference type="InterPro" id="IPR000719">
    <property type="entry name" value="Prot_kinase_dom"/>
</dbReference>
<keyword evidence="3" id="KW-0808">Transferase</keyword>
<dbReference type="InterPro" id="IPR001646">
    <property type="entry name" value="5peptide_repeat"/>
</dbReference>
<dbReference type="GO" id="GO:0004672">
    <property type="term" value="F:protein kinase activity"/>
    <property type="evidence" value="ECO:0007669"/>
    <property type="project" value="InterPro"/>
</dbReference>
<dbReference type="Gene3D" id="1.10.510.10">
    <property type="entry name" value="Transferase(Phosphotransferase) domain 1"/>
    <property type="match status" value="1"/>
</dbReference>
<dbReference type="EMBL" id="JAAHFQ010000311">
    <property type="protein sequence ID" value="NER29119.1"/>
    <property type="molecule type" value="Genomic_DNA"/>
</dbReference>
<accession>A0A6B3N7M6</accession>
<dbReference type="SUPFAM" id="SSF141571">
    <property type="entry name" value="Pentapeptide repeat-like"/>
    <property type="match status" value="1"/>
</dbReference>
<evidence type="ECO:0000259" key="2">
    <source>
        <dbReference type="PROSITE" id="PS50011"/>
    </source>
</evidence>
<dbReference type="Gene3D" id="2.160.20.80">
    <property type="entry name" value="E3 ubiquitin-protein ligase SopA"/>
    <property type="match status" value="1"/>
</dbReference>
<feature type="domain" description="Protein kinase" evidence="2">
    <location>
        <begin position="12"/>
        <end position="284"/>
    </location>
</feature>
<name>A0A6B3N7M6_9CYAN</name>
<dbReference type="SUPFAM" id="SSF56112">
    <property type="entry name" value="Protein kinase-like (PK-like)"/>
    <property type="match status" value="1"/>
</dbReference>
<dbReference type="PANTHER" id="PTHR47485">
    <property type="entry name" value="THYLAKOID LUMENAL 17.4 KDA PROTEIN, CHLOROPLASTIC"/>
    <property type="match status" value="1"/>
</dbReference>
<dbReference type="AlphaFoldDB" id="A0A6B3N7M6"/>
<gene>
    <name evidence="3" type="ORF">F6J89_16155</name>
</gene>
<dbReference type="PROSITE" id="PS50011">
    <property type="entry name" value="PROTEIN_KINASE_DOM"/>
    <property type="match status" value="1"/>
</dbReference>